<dbReference type="InterPro" id="IPR010982">
    <property type="entry name" value="Lambda_DNA-bd_dom_sf"/>
</dbReference>
<evidence type="ECO:0000259" key="1">
    <source>
        <dbReference type="PROSITE" id="PS50943"/>
    </source>
</evidence>
<feature type="domain" description="HTH cro/C1-type" evidence="1">
    <location>
        <begin position="31"/>
        <end position="75"/>
    </location>
</feature>
<dbReference type="AlphaFoldDB" id="A0A318SMV4"/>
<organism evidence="2 3">
    <name type="scientific">Pseudoroseicyclus aestuarii</name>
    <dbReference type="NCBI Taxonomy" id="1795041"/>
    <lineage>
        <taxon>Bacteria</taxon>
        <taxon>Pseudomonadati</taxon>
        <taxon>Pseudomonadota</taxon>
        <taxon>Alphaproteobacteria</taxon>
        <taxon>Rhodobacterales</taxon>
        <taxon>Paracoccaceae</taxon>
        <taxon>Pseudoroseicyclus</taxon>
    </lineage>
</organism>
<dbReference type="Proteomes" id="UP000248311">
    <property type="component" value="Unassembled WGS sequence"/>
</dbReference>
<dbReference type="OrthoDB" id="7873143at2"/>
<evidence type="ECO:0000313" key="2">
    <source>
        <dbReference type="EMBL" id="PYE80198.1"/>
    </source>
</evidence>
<dbReference type="PROSITE" id="PS50943">
    <property type="entry name" value="HTH_CROC1"/>
    <property type="match status" value="1"/>
</dbReference>
<accession>A0A318SMV4</accession>
<dbReference type="InterPro" id="IPR001387">
    <property type="entry name" value="Cro/C1-type_HTH"/>
</dbReference>
<proteinExistence type="predicted"/>
<name>A0A318SMV4_9RHOB</name>
<dbReference type="GO" id="GO:0003677">
    <property type="term" value="F:DNA binding"/>
    <property type="evidence" value="ECO:0007669"/>
    <property type="project" value="InterPro"/>
</dbReference>
<gene>
    <name evidence="2" type="ORF">DFP88_1221</name>
</gene>
<sequence>MNSRLNVRLFIGKLQSHGHDLIVVSTGPAASQAEVARRAGLQRDAYGRYMLGKTLPPQPKLLAIAKAFGVDVREIDVHRDYDDINGEETSPPPFTIRPAAGRPGFVRLDISADLPAEIAGEVMSILSRHIE</sequence>
<reference evidence="2 3" key="1">
    <citation type="submission" date="2018-06" db="EMBL/GenBank/DDBJ databases">
        <title>Genomic Encyclopedia of Type Strains, Phase III (KMG-III): the genomes of soil and plant-associated and newly described type strains.</title>
        <authorList>
            <person name="Whitman W."/>
        </authorList>
    </citation>
    <scope>NUCLEOTIDE SEQUENCE [LARGE SCALE GENOMIC DNA]</scope>
    <source>
        <strain evidence="2 3">CECT 9025</strain>
    </source>
</reference>
<dbReference type="Pfam" id="PF01381">
    <property type="entry name" value="HTH_3"/>
    <property type="match status" value="1"/>
</dbReference>
<evidence type="ECO:0000313" key="3">
    <source>
        <dbReference type="Proteomes" id="UP000248311"/>
    </source>
</evidence>
<dbReference type="SUPFAM" id="SSF47413">
    <property type="entry name" value="lambda repressor-like DNA-binding domains"/>
    <property type="match status" value="1"/>
</dbReference>
<dbReference type="Gene3D" id="1.10.260.40">
    <property type="entry name" value="lambda repressor-like DNA-binding domains"/>
    <property type="match status" value="1"/>
</dbReference>
<protein>
    <submittedName>
        <fullName evidence="2">Helix-turn-helix protein</fullName>
    </submittedName>
</protein>
<keyword evidence="3" id="KW-1185">Reference proteome</keyword>
<dbReference type="SMART" id="SM00530">
    <property type="entry name" value="HTH_XRE"/>
    <property type="match status" value="1"/>
</dbReference>
<dbReference type="CDD" id="cd00093">
    <property type="entry name" value="HTH_XRE"/>
    <property type="match status" value="1"/>
</dbReference>
<dbReference type="EMBL" id="QJTE01000022">
    <property type="protein sequence ID" value="PYE80198.1"/>
    <property type="molecule type" value="Genomic_DNA"/>
</dbReference>
<comment type="caution">
    <text evidence="2">The sequence shown here is derived from an EMBL/GenBank/DDBJ whole genome shotgun (WGS) entry which is preliminary data.</text>
</comment>